<dbReference type="AlphaFoldDB" id="A0AAV6XAW2"/>
<dbReference type="Gene3D" id="3.80.10.10">
    <property type="entry name" value="Ribonuclease Inhibitor"/>
    <property type="match status" value="1"/>
</dbReference>
<dbReference type="PANTHER" id="PTHR15140:SF33">
    <property type="entry name" value="LATE BLIGHT RESISTANCE PROTEIN HOMOLOG R1A-3 ISOFORM X1"/>
    <property type="match status" value="1"/>
</dbReference>
<organism evidence="1 2">
    <name type="scientific">Buddleja alternifolia</name>
    <dbReference type="NCBI Taxonomy" id="168488"/>
    <lineage>
        <taxon>Eukaryota</taxon>
        <taxon>Viridiplantae</taxon>
        <taxon>Streptophyta</taxon>
        <taxon>Embryophyta</taxon>
        <taxon>Tracheophyta</taxon>
        <taxon>Spermatophyta</taxon>
        <taxon>Magnoliopsida</taxon>
        <taxon>eudicotyledons</taxon>
        <taxon>Gunneridae</taxon>
        <taxon>Pentapetalae</taxon>
        <taxon>asterids</taxon>
        <taxon>lamiids</taxon>
        <taxon>Lamiales</taxon>
        <taxon>Scrophulariaceae</taxon>
        <taxon>Buddlejeae</taxon>
        <taxon>Buddleja</taxon>
    </lineage>
</organism>
<accession>A0AAV6XAW2</accession>
<comment type="caution">
    <text evidence="1">The sequence shown here is derived from an EMBL/GenBank/DDBJ whole genome shotgun (WGS) entry which is preliminary data.</text>
</comment>
<dbReference type="SUPFAM" id="SSF52047">
    <property type="entry name" value="RNI-like"/>
    <property type="match status" value="1"/>
</dbReference>
<proteinExistence type="predicted"/>
<dbReference type="PANTHER" id="PTHR15140">
    <property type="entry name" value="TUBULIN-SPECIFIC CHAPERONE E"/>
    <property type="match status" value="1"/>
</dbReference>
<gene>
    <name evidence="1" type="ORF">BUALT_Bualt07G0113000</name>
</gene>
<sequence>MDFTKALPSLNLLRVLDVVDKYSPEEITKLSSPRYLAFRPDLTGCNLNPEIISSMFVHWNVQTFKTEDFDVIVSVPPQIWETTELRHLEFRMIRLPDPPPESHNFYMLENLYTLLYVYNFRCTEEVVKRVPNLRKLQILYNDDDDEPSGVEWSYYCLNNLVRLHKLESLSLAMGEKGPRWDAPDGDLAGRIPFGLAEIPTLRIILLRRWKPSLSLR</sequence>
<dbReference type="Proteomes" id="UP000826271">
    <property type="component" value="Unassembled WGS sequence"/>
</dbReference>
<name>A0AAV6XAW2_9LAMI</name>
<evidence type="ECO:0000313" key="1">
    <source>
        <dbReference type="EMBL" id="KAG8379668.1"/>
    </source>
</evidence>
<protein>
    <submittedName>
        <fullName evidence="1">Uncharacterized protein</fullName>
    </submittedName>
</protein>
<evidence type="ECO:0000313" key="2">
    <source>
        <dbReference type="Proteomes" id="UP000826271"/>
    </source>
</evidence>
<keyword evidence="2" id="KW-1185">Reference proteome</keyword>
<dbReference type="EMBL" id="WHWC01000007">
    <property type="protein sequence ID" value="KAG8379668.1"/>
    <property type="molecule type" value="Genomic_DNA"/>
</dbReference>
<dbReference type="InterPro" id="IPR032675">
    <property type="entry name" value="LRR_dom_sf"/>
</dbReference>
<reference evidence="1" key="1">
    <citation type="submission" date="2019-10" db="EMBL/GenBank/DDBJ databases">
        <authorList>
            <person name="Zhang R."/>
            <person name="Pan Y."/>
            <person name="Wang J."/>
            <person name="Ma R."/>
            <person name="Yu S."/>
        </authorList>
    </citation>
    <scope>NUCLEOTIDE SEQUENCE</scope>
    <source>
        <strain evidence="1">LA-IB0</strain>
        <tissue evidence="1">Leaf</tissue>
    </source>
</reference>